<dbReference type="Pfam" id="PF00078">
    <property type="entry name" value="RVT_1"/>
    <property type="match status" value="1"/>
</dbReference>
<reference evidence="2" key="1">
    <citation type="journal article" date="2023" name="G3 (Bethesda)">
        <title>Whole genome assembly and annotation of the endangered Caribbean coral Acropora cervicornis.</title>
        <authorList>
            <person name="Selwyn J.D."/>
            <person name="Vollmer S.V."/>
        </authorList>
    </citation>
    <scope>NUCLEOTIDE SEQUENCE</scope>
    <source>
        <strain evidence="2">K2</strain>
    </source>
</reference>
<evidence type="ECO:0000313" key="3">
    <source>
        <dbReference type="Proteomes" id="UP001249851"/>
    </source>
</evidence>
<dbReference type="InterPro" id="IPR043502">
    <property type="entry name" value="DNA/RNA_pol_sf"/>
</dbReference>
<keyword evidence="2" id="KW-0808">Transferase</keyword>
<accession>A0AAD9Q7B0</accession>
<organism evidence="2 3">
    <name type="scientific">Acropora cervicornis</name>
    <name type="common">Staghorn coral</name>
    <dbReference type="NCBI Taxonomy" id="6130"/>
    <lineage>
        <taxon>Eukaryota</taxon>
        <taxon>Metazoa</taxon>
        <taxon>Cnidaria</taxon>
        <taxon>Anthozoa</taxon>
        <taxon>Hexacorallia</taxon>
        <taxon>Scleractinia</taxon>
        <taxon>Astrocoeniina</taxon>
        <taxon>Acroporidae</taxon>
        <taxon>Acropora</taxon>
    </lineage>
</organism>
<dbReference type="GO" id="GO:0008168">
    <property type="term" value="F:methyltransferase activity"/>
    <property type="evidence" value="ECO:0007669"/>
    <property type="project" value="InterPro"/>
</dbReference>
<keyword evidence="3" id="KW-1185">Reference proteome</keyword>
<dbReference type="EMBL" id="JARQWQ010000059">
    <property type="protein sequence ID" value="KAK2555928.1"/>
    <property type="molecule type" value="Genomic_DNA"/>
</dbReference>
<dbReference type="InterPro" id="IPR000477">
    <property type="entry name" value="RT_dom"/>
</dbReference>
<dbReference type="GO" id="GO:0003964">
    <property type="term" value="F:RNA-directed DNA polymerase activity"/>
    <property type="evidence" value="ECO:0007669"/>
    <property type="project" value="UniProtKB-KW"/>
</dbReference>
<proteinExistence type="predicted"/>
<dbReference type="AlphaFoldDB" id="A0AAD9Q7B0"/>
<comment type="caution">
    <text evidence="2">The sequence shown here is derived from an EMBL/GenBank/DDBJ whole genome shotgun (WGS) entry which is preliminary data.</text>
</comment>
<dbReference type="Pfam" id="PF09004">
    <property type="entry name" value="ALKBH8_N"/>
    <property type="match status" value="1"/>
</dbReference>
<evidence type="ECO:0000313" key="2">
    <source>
        <dbReference type="EMBL" id="KAK2555928.1"/>
    </source>
</evidence>
<reference evidence="2" key="2">
    <citation type="journal article" date="2023" name="Science">
        <title>Genomic signatures of disease resistance in endangered staghorn corals.</title>
        <authorList>
            <person name="Vollmer S.V."/>
            <person name="Selwyn J.D."/>
            <person name="Despard B.A."/>
            <person name="Roesel C.L."/>
        </authorList>
    </citation>
    <scope>NUCLEOTIDE SEQUENCE</scope>
    <source>
        <strain evidence="2">K2</strain>
    </source>
</reference>
<name>A0AAD9Q7B0_ACRCE</name>
<feature type="domain" description="Reverse transcriptase" evidence="1">
    <location>
        <begin position="230"/>
        <end position="479"/>
    </location>
</feature>
<sequence length="657" mass="74756">MRTYLQEVDVHILVGNAHGCAEKVSTFQSLIQHGLDSVLPLRSKTIHSRDPPWVNSALKDLIKRRQRALAENNRPMFRFLRNRVNRERKICRQRYYESKVSQLKECKPSAWWSEVKKLCGMSSAVRDSNELMRSLQHISEEPLSASDLANLINDTFLYPMQDFTPLSAETFQLPQDHSTPHPFAVTVHAVYLQLVSINPRKASGPGGIPAWLLKEIADLLSDTVTDIINCSFGENRLPPSWKSADIVPIPKQKPIKDVNKHLRPISLTPLLSKVAQEFVVVEHLRPSILKKIGDNQFGAIPASSTTYALISMVHSWTKHTDGTGSTVRVVLFDYRKAFDLIDHKLLVRKLLALDLPVGVSLWIIDFLTDRTQRVKLGEDCLSEWRNVPAGVPQGTKLGPWLFILMIDDINTSNTELWKYVDDTTIAECVDKKKDSRIQSDVEELITKSNQNKFQLNESKCKELRISFAKPAAVFAPIVINGEAIEVVSTVKLLGLNISSDLRWNCHVAEISKKVASRLYFLRQLKRANIPAKNLLIFHLACICPVMEYAYPVFHNALPAYLSAELEQLQKRAMRIIFPFAPYRDALHQANLETLSGRKQSITTKLFNSITCNSDHKLHELLPPRNSCEFNLRRKRNFNVPLAKTKRLKNTFIYSNCN</sequence>
<dbReference type="PROSITE" id="PS50878">
    <property type="entry name" value="RT_POL"/>
    <property type="match status" value="1"/>
</dbReference>
<dbReference type="GO" id="GO:0016706">
    <property type="term" value="F:2-oxoglutarate-dependent dioxygenase activity"/>
    <property type="evidence" value="ECO:0007669"/>
    <property type="project" value="InterPro"/>
</dbReference>
<protein>
    <submittedName>
        <fullName evidence="2">RNA-directed DNA polymerase from mobile element jockey</fullName>
    </submittedName>
</protein>
<dbReference type="CDD" id="cd01650">
    <property type="entry name" value="RT_nLTR_like"/>
    <property type="match status" value="1"/>
</dbReference>
<evidence type="ECO:0000259" key="1">
    <source>
        <dbReference type="PROSITE" id="PS50878"/>
    </source>
</evidence>
<keyword evidence="2" id="KW-0695">RNA-directed DNA polymerase</keyword>
<dbReference type="PANTHER" id="PTHR47510:SF3">
    <property type="entry name" value="ENDO_EXONUCLEASE_PHOSPHATASE DOMAIN-CONTAINING PROTEIN"/>
    <property type="match status" value="1"/>
</dbReference>
<gene>
    <name evidence="2" type="ORF">P5673_022203</name>
</gene>
<keyword evidence="2" id="KW-0548">Nucleotidyltransferase</keyword>
<dbReference type="Proteomes" id="UP001249851">
    <property type="component" value="Unassembled WGS sequence"/>
</dbReference>
<dbReference type="PANTHER" id="PTHR47510">
    <property type="entry name" value="REVERSE TRANSCRIPTASE DOMAIN-CONTAINING PROTEIN"/>
    <property type="match status" value="1"/>
</dbReference>
<dbReference type="SUPFAM" id="SSF56672">
    <property type="entry name" value="DNA/RNA polymerases"/>
    <property type="match status" value="1"/>
</dbReference>
<dbReference type="InterPro" id="IPR015095">
    <property type="entry name" value="AlkB_hom8_N"/>
</dbReference>